<gene>
    <name evidence="2" type="ORF">BIFLH664_00637</name>
    <name evidence="1" type="ORF">BIFLH665_00516</name>
</gene>
<protein>
    <recommendedName>
        <fullName evidence="5">DksA C4-type domain-containing protein</fullName>
    </recommendedName>
</protein>
<evidence type="ECO:0000313" key="3">
    <source>
        <dbReference type="Proteomes" id="UP000494179"/>
    </source>
</evidence>
<evidence type="ECO:0000313" key="1">
    <source>
        <dbReference type="EMBL" id="VWQ27419.1"/>
    </source>
</evidence>
<sequence>MAKVTVKFNKDLDEQLKRMAIRAVKEQNGNRCYYCGAEIEDMSGVGESQLPVCPDCVAKGLPVSSGQ</sequence>
<accession>A0A8U0KUG2</accession>
<evidence type="ECO:0000313" key="4">
    <source>
        <dbReference type="Proteomes" id="UP000494270"/>
    </source>
</evidence>
<dbReference type="RefSeq" id="WP_131187391.1">
    <property type="nucleotide sequence ID" value="NZ_CABWKE010000004.1"/>
</dbReference>
<reference evidence="3 4" key="1">
    <citation type="submission" date="2019-10" db="EMBL/GenBank/DDBJ databases">
        <authorList>
            <consortium name="Melissa Lawson"/>
            <person name="O'neill I."/>
        </authorList>
    </citation>
    <scope>NUCLEOTIDE SEQUENCE [LARGE SCALE GENOMIC DNA]</scope>
    <source>
        <strain evidence="2">LH_664</strain>
        <strain evidence="1">LH_665</strain>
    </source>
</reference>
<organism evidence="1 4">
    <name type="scientific">Bifidobacterium longum subsp. infantis</name>
    <dbReference type="NCBI Taxonomy" id="1682"/>
    <lineage>
        <taxon>Bacteria</taxon>
        <taxon>Bacillati</taxon>
        <taxon>Actinomycetota</taxon>
        <taxon>Actinomycetes</taxon>
        <taxon>Bifidobacteriales</taxon>
        <taxon>Bifidobacteriaceae</taxon>
        <taxon>Bifidobacterium</taxon>
    </lineage>
</organism>
<proteinExistence type="predicted"/>
<evidence type="ECO:0008006" key="5">
    <source>
        <dbReference type="Google" id="ProtNLM"/>
    </source>
</evidence>
<comment type="caution">
    <text evidence="1">The sequence shown here is derived from an EMBL/GenBank/DDBJ whole genome shotgun (WGS) entry which is preliminary data.</text>
</comment>
<name>A0A8U0KUG2_BIFLI</name>
<dbReference type="AlphaFoldDB" id="A0A8U0KUG2"/>
<dbReference type="EMBL" id="CABWKI010000003">
    <property type="protein sequence ID" value="VWQ34028.1"/>
    <property type="molecule type" value="Genomic_DNA"/>
</dbReference>
<dbReference type="Proteomes" id="UP000494179">
    <property type="component" value="Unassembled WGS sequence"/>
</dbReference>
<dbReference type="EMBL" id="CABWKE010000004">
    <property type="protein sequence ID" value="VWQ27419.1"/>
    <property type="molecule type" value="Genomic_DNA"/>
</dbReference>
<evidence type="ECO:0000313" key="2">
    <source>
        <dbReference type="EMBL" id="VWQ34028.1"/>
    </source>
</evidence>
<dbReference type="Proteomes" id="UP000494270">
    <property type="component" value="Unassembled WGS sequence"/>
</dbReference>